<evidence type="ECO:0000313" key="2">
    <source>
        <dbReference type="EMBL" id="KUN77504.1"/>
    </source>
</evidence>
<comment type="caution">
    <text evidence="2">The sequence shown here is derived from an EMBL/GenBank/DDBJ whole genome shotgun (WGS) entry which is preliminary data.</text>
</comment>
<dbReference type="SUPFAM" id="SSF52129">
    <property type="entry name" value="Caspase-like"/>
    <property type="match status" value="1"/>
</dbReference>
<dbReference type="Proteomes" id="UP000052982">
    <property type="component" value="Unassembled WGS sequence"/>
</dbReference>
<organism evidence="2 3">
    <name type="scientific">Streptomyces griseoruber</name>
    <dbReference type="NCBI Taxonomy" id="1943"/>
    <lineage>
        <taxon>Bacteria</taxon>
        <taxon>Bacillati</taxon>
        <taxon>Actinomycetota</taxon>
        <taxon>Actinomycetes</taxon>
        <taxon>Kitasatosporales</taxon>
        <taxon>Streptomycetaceae</taxon>
        <taxon>Streptomyces</taxon>
    </lineage>
</organism>
<evidence type="ECO:0000313" key="3">
    <source>
        <dbReference type="Proteomes" id="UP000052982"/>
    </source>
</evidence>
<dbReference type="InterPro" id="IPR029030">
    <property type="entry name" value="Caspase-like_dom_sf"/>
</dbReference>
<reference evidence="2 3" key="1">
    <citation type="submission" date="2015-10" db="EMBL/GenBank/DDBJ databases">
        <title>Draft genome sequence of Streptomyces griseoruber DSM 40281, type strain for the species Streptomyces griseoruber.</title>
        <authorList>
            <person name="Ruckert C."/>
            <person name="Winkler A."/>
            <person name="Kalinowski J."/>
            <person name="Kampfer P."/>
            <person name="Glaeser S."/>
        </authorList>
    </citation>
    <scope>NUCLEOTIDE SEQUENCE [LARGE SCALE GENOMIC DNA]</scope>
    <source>
        <strain evidence="2 3">DSM 40281</strain>
    </source>
</reference>
<gene>
    <name evidence="2" type="ORF">AQJ64_33815</name>
</gene>
<dbReference type="NCBIfam" id="NF041121">
    <property type="entry name" value="SAV_2336_NTERM"/>
    <property type="match status" value="1"/>
</dbReference>
<dbReference type="STRING" id="1943.AQJ64_33815"/>
<feature type="region of interest" description="Disordered" evidence="1">
    <location>
        <begin position="37"/>
        <end position="103"/>
    </location>
</feature>
<dbReference type="AlphaFoldDB" id="A0A124I1K4"/>
<evidence type="ECO:0000256" key="1">
    <source>
        <dbReference type="SAM" id="MobiDB-lite"/>
    </source>
</evidence>
<keyword evidence="3" id="KW-1185">Reference proteome</keyword>
<dbReference type="OrthoDB" id="3483427at2"/>
<sequence length="1144" mass="122619">MFEELRRVLGQEAGLPSPGQEELLDILWLAARVPSGPAAPLAAHIPPGTDPESPDAEGSLPGVEPDPDATAPPGTMTGKGPGNTRRTARPVPQLPVVSGPLTAEPPTGALWTPGARALGPTLALGRALRPLKRRVPSRRRSELDEAATADLQADTRTSQLVLRAQPERWLRLTLIIDGGVSMPLWQRQCAELQGLFERSGAFRQVETYQIRYGTEGAEVRLGRPWTTATQTRPADTVSDTAGRTMVLVVTDGAAAAWRDGRLRPVLEAWARCGPTAVLHTLPRRLWAGSGVRAGSWQVVSPRPGAANTAWTVTDQVLPPSVAPPPPVPVPVLEVTPAGFSTWAALNTVVGRPVPVRLWAPEPSQAPAGPVGVSVQDFARAASPEALRLAAHLAAMAPVTVPVMQLVHSCLDQRLDTAPLAEVFLGGLIQPVEPEDTTLTGRHRLFDFTPEAKDLLLDAVPTAELLDCSRRVGERIESLTGRSSDFPAWPLDRDETAETAPFAYLGPAMQARLGVPASAADGVVRSPQAEETAPGWAPGEASVELPRWDYVMSLADSAAGSLDEPPAGVRSRMREQYVDALLSRCPVEVRSAFARVRGVPQDTDVLLLHLLGYVHDEPAATRKSEAEIAGDLLRYLDERGLRLERERGYSGEGARRHDLLWHGDGWICTVVIQRAAAPFGWVLPWDSLTVPAFLLAVDDDEKPDGRVPFDQCVVAWPDLSLIGLRFQNRAPTGSPGSPGTRRICIAVDIVGYAKMDSRTGLRMQDALHDVLDLAMRMTGVPRRLWVRQDRGDGTLVLLPHGVDEARAVRGFVDGLAQGLRHVHERGVRMRVRAALALGAAGVSGRGAEGEAVLHVARLADSAVLRGSRADCALIVSESLYESVPELHGRLQRVRIEEKALRTWAWLRPDPPLLPDPDRSNAVLIGVGAYTELPRLPQVGVGLRELSLLFTDPSEGTFSGARTTVLPDPDDGAAVLGVVAHAAISAEDTLLVYFAGHGLYDSVSGELSLALRRSRPYAPVTGLPFDDIRRVVHSSAARHKVVILDCCYSGPPGPDGVPGVFNAVPLDDVTVLAVSAPPGDGCMALTGELIDVLAGGLADGSEVVSLRGLNQELRHRLGAAGLPEPRLSFHDDNGEIALARNRSRHR</sequence>
<dbReference type="RefSeq" id="WP_055631399.1">
    <property type="nucleotide sequence ID" value="NZ_KQ948778.1"/>
</dbReference>
<name>A0A124I1K4_9ACTN</name>
<dbReference type="InterPro" id="IPR029787">
    <property type="entry name" value="Nucleotide_cyclase"/>
</dbReference>
<evidence type="ECO:0008006" key="4">
    <source>
        <dbReference type="Google" id="ProtNLM"/>
    </source>
</evidence>
<dbReference type="NCBIfam" id="NF047832">
    <property type="entry name" value="caspase_w_EACC1"/>
    <property type="match status" value="1"/>
</dbReference>
<accession>A0A124I1K4</accession>
<protein>
    <recommendedName>
        <fullName evidence="4">Caspase domain-containing protein</fullName>
    </recommendedName>
</protein>
<dbReference type="Gene3D" id="3.40.50.1460">
    <property type="match status" value="1"/>
</dbReference>
<proteinExistence type="predicted"/>
<dbReference type="EMBL" id="LMWW01000060">
    <property type="protein sequence ID" value="KUN77504.1"/>
    <property type="molecule type" value="Genomic_DNA"/>
</dbReference>
<dbReference type="Gene3D" id="3.30.70.1230">
    <property type="entry name" value="Nucleotide cyclase"/>
    <property type="match status" value="1"/>
</dbReference>
<dbReference type="InterPro" id="IPR047738">
    <property type="entry name" value="SAV_2336-like_N"/>
</dbReference>
<feature type="region of interest" description="Disordered" evidence="1">
    <location>
        <begin position="1"/>
        <end position="20"/>
    </location>
</feature>